<dbReference type="HOGENOM" id="CLU_2664185_0_0_7"/>
<evidence type="ECO:0000313" key="1">
    <source>
        <dbReference type="EMBL" id="EPH09879.1"/>
    </source>
</evidence>
<gene>
    <name evidence="1" type="ORF">HMPREF9309_00516</name>
</gene>
<organism evidence="1 2">
    <name type="scientific">Campylobacter ureolyticus ACS-301-V-Sch3b</name>
    <dbReference type="NCBI Taxonomy" id="883165"/>
    <lineage>
        <taxon>Bacteria</taxon>
        <taxon>Pseudomonadati</taxon>
        <taxon>Campylobacterota</taxon>
        <taxon>Epsilonproteobacteria</taxon>
        <taxon>Campylobacterales</taxon>
        <taxon>Campylobacteraceae</taxon>
        <taxon>Campylobacter</taxon>
    </lineage>
</organism>
<reference evidence="1 2" key="1">
    <citation type="submission" date="2013-06" db="EMBL/GenBank/DDBJ databases">
        <title>The Genome Sequence of Campylobacter ureolyticus ACS-301-V-SCH3B.</title>
        <authorList>
            <consortium name="The Broad Institute Genomics Platform"/>
            <person name="Earl A."/>
            <person name="Ward D."/>
            <person name="Feldgarden M."/>
            <person name="Gevers D."/>
            <person name="Saerens B."/>
            <person name="Vaneechoutte M."/>
            <person name="Walker B."/>
            <person name="Young S."/>
            <person name="Zeng Q."/>
            <person name="Gargeya S."/>
            <person name="Fitzgerald M."/>
            <person name="Haas B."/>
            <person name="Abouelleil A."/>
            <person name="Allen A.W."/>
            <person name="Alvarado L."/>
            <person name="Arachchi H.M."/>
            <person name="Berlin A.M."/>
            <person name="Chapman S.B."/>
            <person name="Gainer-Dewar J."/>
            <person name="Goldberg J."/>
            <person name="Griggs A."/>
            <person name="Gujja S."/>
            <person name="Hansen M."/>
            <person name="Howarth C."/>
            <person name="Imamovic A."/>
            <person name="Ireland A."/>
            <person name="Larimer J."/>
            <person name="McCowan C."/>
            <person name="Murphy C."/>
            <person name="Pearson M."/>
            <person name="Poon T.W."/>
            <person name="Priest M."/>
            <person name="Roberts A."/>
            <person name="Saif S."/>
            <person name="Shea T."/>
            <person name="Sisk P."/>
            <person name="Sykes S."/>
            <person name="Wortman J."/>
            <person name="Nusbaum C."/>
            <person name="Birren B."/>
        </authorList>
    </citation>
    <scope>NUCLEOTIDE SEQUENCE [LARGE SCALE GENOMIC DNA]</scope>
    <source>
        <strain evidence="1 2">ACS-301-V-Sch3b</strain>
    </source>
</reference>
<accession>S3XG86</accession>
<dbReference type="AlphaFoldDB" id="S3XG86"/>
<protein>
    <submittedName>
        <fullName evidence="1">Uncharacterized protein</fullName>
    </submittedName>
</protein>
<sequence length="75" mass="9298">MQILQAKDINYIVCFQKYRDGQYIKKILEILIEATDEECSEREMYWREKLYDICGNFEIYTENLEYYEYEKGKLE</sequence>
<proteinExistence type="predicted"/>
<name>S3XG86_9BACT</name>
<dbReference type="EMBL" id="AGYD01000003">
    <property type="protein sequence ID" value="EPH09879.1"/>
    <property type="molecule type" value="Genomic_DNA"/>
</dbReference>
<comment type="caution">
    <text evidence="1">The sequence shown here is derived from an EMBL/GenBank/DDBJ whole genome shotgun (WGS) entry which is preliminary data.</text>
</comment>
<dbReference type="RefSeq" id="WP_016646371.1">
    <property type="nucleotide sequence ID" value="NZ_KE340326.1"/>
</dbReference>
<keyword evidence="2" id="KW-1185">Reference proteome</keyword>
<dbReference type="PATRIC" id="fig|883165.3.peg.522"/>
<evidence type="ECO:0000313" key="2">
    <source>
        <dbReference type="Proteomes" id="UP000014539"/>
    </source>
</evidence>
<dbReference type="Proteomes" id="UP000014539">
    <property type="component" value="Unassembled WGS sequence"/>
</dbReference>